<evidence type="ECO:0000313" key="2">
    <source>
        <dbReference type="EMBL" id="PIV87186.1"/>
    </source>
</evidence>
<keyword evidence="1" id="KW-0472">Membrane</keyword>
<sequence length="480" mass="50914">MINTQALIGGGSPGGPGVAGMADLALVEELNKALTSGYGTDAASFTGGRALQPESLENYLITTTFEFKNEFILWGMLKKSRTPSVVDMWNERSDHGGSRYGAAVGETSNPNNSVSTLARKTANVKYLRVHREISHVMTVVDSIPDAIAEEEESGTLSLLRTAEKLFYVGNSTIIPQEYDGLDTLVGANSSNVIDVYRDTDGDGGPLTKKLLANAGQIIRQVGYGRASALLHSTLDQIDLDMLQDTKERTIVPISKEGEGVIIGAPAAGINLISGVVKFHSNVFIEPGAAAPAAATPGSGVPITPTLVSAVADSTGSQFTGAFAAKNYYYKVTAVNAYGESAATSATNVATVASGEQVTVRVTTADATTTGFNVYRSKGGAASGADCRFMKSYAYGDGDDNLVDTNADLPGTTRAYMLNTLPQYRAIDWRQLLPLIKFPLAITAPAYPFLLMLYGYMRVTKPKQHVLFKNIVPTGHDFAPV</sequence>
<keyword evidence="1" id="KW-0812">Transmembrane</keyword>
<evidence type="ECO:0000313" key="3">
    <source>
        <dbReference type="Proteomes" id="UP000228497"/>
    </source>
</evidence>
<dbReference type="Proteomes" id="UP000228497">
    <property type="component" value="Unassembled WGS sequence"/>
</dbReference>
<feature type="transmembrane region" description="Helical" evidence="1">
    <location>
        <begin position="437"/>
        <end position="456"/>
    </location>
</feature>
<keyword evidence="1" id="KW-1133">Transmembrane helix</keyword>
<reference evidence="3" key="1">
    <citation type="submission" date="2017-09" db="EMBL/GenBank/DDBJ databases">
        <title>Depth-based differentiation of microbial function through sediment-hosted aquifers and enrichment of novel symbionts in the deep terrestrial subsurface.</title>
        <authorList>
            <person name="Probst A.J."/>
            <person name="Ladd B."/>
            <person name="Jarett J.K."/>
            <person name="Geller-Mcgrath D.E."/>
            <person name="Sieber C.M.K."/>
            <person name="Emerson J.B."/>
            <person name="Anantharaman K."/>
            <person name="Thomas B.C."/>
            <person name="Malmstrom R."/>
            <person name="Stieglmeier M."/>
            <person name="Klingl A."/>
            <person name="Woyke T."/>
            <person name="Ryan C.M."/>
            <person name="Banfield J.F."/>
        </authorList>
    </citation>
    <scope>NUCLEOTIDE SEQUENCE [LARGE SCALE GENOMIC DNA]</scope>
</reference>
<evidence type="ECO:0000256" key="1">
    <source>
        <dbReference type="SAM" id="Phobius"/>
    </source>
</evidence>
<gene>
    <name evidence="2" type="ORF">COW49_00995</name>
</gene>
<name>A0A2M7FD46_9BACT</name>
<proteinExistence type="predicted"/>
<organism evidence="2 3">
    <name type="scientific">Candidatus Kaiserbacteria bacterium CG17_big_fil_post_rev_8_21_14_2_50_51_7</name>
    <dbReference type="NCBI Taxonomy" id="1974613"/>
    <lineage>
        <taxon>Bacteria</taxon>
        <taxon>Candidatus Kaiseribacteriota</taxon>
    </lineage>
</organism>
<comment type="caution">
    <text evidence="2">The sequence shown here is derived from an EMBL/GenBank/DDBJ whole genome shotgun (WGS) entry which is preliminary data.</text>
</comment>
<dbReference type="AlphaFoldDB" id="A0A2M7FD46"/>
<protein>
    <submittedName>
        <fullName evidence="2">Uncharacterized protein</fullName>
    </submittedName>
</protein>
<accession>A0A2M7FD46</accession>
<dbReference type="EMBL" id="PFFD01000041">
    <property type="protein sequence ID" value="PIV87186.1"/>
    <property type="molecule type" value="Genomic_DNA"/>
</dbReference>